<dbReference type="InterPro" id="IPR013805">
    <property type="entry name" value="GrpE_CC"/>
</dbReference>
<dbReference type="GO" id="GO:0005737">
    <property type="term" value="C:cytoplasm"/>
    <property type="evidence" value="ECO:0007669"/>
    <property type="project" value="UniProtKB-SubCell"/>
</dbReference>
<evidence type="ECO:0000256" key="5">
    <source>
        <dbReference type="SAM" id="MobiDB-lite"/>
    </source>
</evidence>
<dbReference type="CDD" id="cd00446">
    <property type="entry name" value="GrpE"/>
    <property type="match status" value="1"/>
</dbReference>
<dbReference type="HAMAP" id="MF_01151">
    <property type="entry name" value="GrpE"/>
    <property type="match status" value="1"/>
</dbReference>
<dbReference type="Gene3D" id="3.90.20.20">
    <property type="match status" value="1"/>
</dbReference>
<evidence type="ECO:0000256" key="4">
    <source>
        <dbReference type="RuleBase" id="RU004478"/>
    </source>
</evidence>
<comment type="function">
    <text evidence="3">Participates actively in the response to hyperosmotic and heat shock by preventing the aggregation of stress-denatured proteins, in association with DnaK and GrpE. It is the nucleotide exchange factor for DnaK and may function as a thermosensor. Unfolded proteins bind initially to DnaJ; upon interaction with the DnaJ-bound protein, DnaK hydrolyzes its bound ATP, resulting in the formation of a stable complex. GrpE releases ADP from DnaK; ATP binding to DnaK triggers the release of the substrate protein, thus completing the reaction cycle. Several rounds of ATP-dependent interactions between DnaJ, DnaK and GrpE are required for fully efficient folding.</text>
</comment>
<dbReference type="EMBL" id="JBHUDM010000001">
    <property type="protein sequence ID" value="MFD1641377.1"/>
    <property type="molecule type" value="Genomic_DNA"/>
</dbReference>
<dbReference type="SUPFAM" id="SSF58014">
    <property type="entry name" value="Coiled-coil domain of nucleotide exchange factor GrpE"/>
    <property type="match status" value="1"/>
</dbReference>
<protein>
    <recommendedName>
        <fullName evidence="3">Protein GrpE</fullName>
    </recommendedName>
    <alternativeName>
        <fullName evidence="3">HSP-70 cofactor</fullName>
    </alternativeName>
</protein>
<feature type="region of interest" description="Disordered" evidence="5">
    <location>
        <begin position="1"/>
        <end position="46"/>
    </location>
</feature>
<evidence type="ECO:0000313" key="7">
    <source>
        <dbReference type="Proteomes" id="UP001597052"/>
    </source>
</evidence>
<comment type="caution">
    <text evidence="6">The sequence shown here is derived from an EMBL/GenBank/DDBJ whole genome shotgun (WGS) entry which is preliminary data.</text>
</comment>
<dbReference type="InterPro" id="IPR009012">
    <property type="entry name" value="GrpE_head"/>
</dbReference>
<dbReference type="Pfam" id="PF01025">
    <property type="entry name" value="GrpE"/>
    <property type="match status" value="1"/>
</dbReference>
<keyword evidence="3" id="KW-0963">Cytoplasm</keyword>
<dbReference type="Proteomes" id="UP001597052">
    <property type="component" value="Unassembled WGS sequence"/>
</dbReference>
<sequence>MSDDPAAVDESAAEPTDANEDSEPDVAETAGTETVEAEADGADQADRSVQELEARIEALEAELDEKDDEIDELTEKLQRSRADFQNYKKRMEDKQEEMQARAAEDLVSQFTKIRGNLVRALDQDADADIRPGIQSTLDEFDTILQEENVEIISPEPGDEVDPQRHEVMMRVDSDQPDGTVADVYQDGYEMAGKVLQAAQVTVSSDD</sequence>
<dbReference type="AlphaFoldDB" id="A0ABD6D5K0"/>
<dbReference type="SUPFAM" id="SSF51064">
    <property type="entry name" value="Head domain of nucleotide exchange factor GrpE"/>
    <property type="match status" value="1"/>
</dbReference>
<gene>
    <name evidence="3" type="primary">grpE</name>
    <name evidence="6" type="ORF">ACFSBW_05740</name>
</gene>
<evidence type="ECO:0000256" key="3">
    <source>
        <dbReference type="HAMAP-Rule" id="MF_01151"/>
    </source>
</evidence>
<reference evidence="6 7" key="1">
    <citation type="journal article" date="2019" name="Int. J. Syst. Evol. Microbiol.">
        <title>The Global Catalogue of Microorganisms (GCM) 10K type strain sequencing project: providing services to taxonomists for standard genome sequencing and annotation.</title>
        <authorList>
            <consortium name="The Broad Institute Genomics Platform"/>
            <consortium name="The Broad Institute Genome Sequencing Center for Infectious Disease"/>
            <person name="Wu L."/>
            <person name="Ma J."/>
        </authorList>
    </citation>
    <scope>NUCLEOTIDE SEQUENCE [LARGE SCALE GENOMIC DNA]</scope>
    <source>
        <strain evidence="6 7">CGMCC 1.10593</strain>
    </source>
</reference>
<keyword evidence="2 3" id="KW-0143">Chaperone</keyword>
<evidence type="ECO:0000256" key="2">
    <source>
        <dbReference type="ARBA" id="ARBA00023186"/>
    </source>
</evidence>
<proteinExistence type="inferred from homology"/>
<evidence type="ECO:0000313" key="6">
    <source>
        <dbReference type="EMBL" id="MFD1641377.1"/>
    </source>
</evidence>
<dbReference type="Gene3D" id="2.30.22.10">
    <property type="entry name" value="Head domain of nucleotide exchange factor GrpE"/>
    <property type="match status" value="1"/>
</dbReference>
<keyword evidence="7" id="KW-1185">Reference proteome</keyword>
<accession>A0ABD6D5K0</accession>
<organism evidence="6 7">
    <name type="scientific">Halohasta litorea</name>
    <dbReference type="NCBI Taxonomy" id="869891"/>
    <lineage>
        <taxon>Archaea</taxon>
        <taxon>Methanobacteriati</taxon>
        <taxon>Methanobacteriota</taxon>
        <taxon>Stenosarchaea group</taxon>
        <taxon>Halobacteria</taxon>
        <taxon>Halobacteriales</taxon>
        <taxon>Haloferacaceae</taxon>
        <taxon>Halohasta</taxon>
    </lineage>
</organism>
<comment type="similarity">
    <text evidence="1 3 4">Belongs to the GrpE family.</text>
</comment>
<dbReference type="PANTHER" id="PTHR21237">
    <property type="entry name" value="GRPE PROTEIN"/>
    <property type="match status" value="1"/>
</dbReference>
<dbReference type="PANTHER" id="PTHR21237:SF23">
    <property type="entry name" value="GRPE PROTEIN HOMOLOG, MITOCHONDRIAL"/>
    <property type="match status" value="1"/>
</dbReference>
<dbReference type="RefSeq" id="WP_256395077.1">
    <property type="nucleotide sequence ID" value="NZ_JANHDJ010000001.1"/>
</dbReference>
<evidence type="ECO:0000256" key="1">
    <source>
        <dbReference type="ARBA" id="ARBA00009054"/>
    </source>
</evidence>
<comment type="subunit">
    <text evidence="3">Homodimer.</text>
</comment>
<dbReference type="InterPro" id="IPR000740">
    <property type="entry name" value="GrpE"/>
</dbReference>
<dbReference type="PRINTS" id="PR00773">
    <property type="entry name" value="GRPEPROTEIN"/>
</dbReference>
<name>A0ABD6D5K0_9EURY</name>
<keyword evidence="3" id="KW-0346">Stress response</keyword>
<feature type="compositionally biased region" description="Acidic residues" evidence="5">
    <location>
        <begin position="17"/>
        <end position="26"/>
    </location>
</feature>
<comment type="subcellular location">
    <subcellularLocation>
        <location evidence="3">Cytoplasm</location>
    </subcellularLocation>
</comment>